<feature type="transmembrane region" description="Helical" evidence="1">
    <location>
        <begin position="58"/>
        <end position="76"/>
    </location>
</feature>
<dbReference type="InterPro" id="IPR006685">
    <property type="entry name" value="MscS_channel_2nd"/>
</dbReference>
<reference evidence="3 4" key="1">
    <citation type="submission" date="2019-11" db="EMBL/GenBank/DDBJ databases">
        <title>Acidiferrimicrobium australis gen. nov., sp. nov., an acidophilic and obligately heterotrophic, member of the Actinobacteria that catalyses dissimilatory oxido- reduction of iron isolated from metal-rich acidic water in Chile.</title>
        <authorList>
            <person name="Gonzalez D."/>
            <person name="Huber K."/>
            <person name="Hedrich S."/>
            <person name="Rojas-Villalobos C."/>
            <person name="Quatrini R."/>
            <person name="Dinamarca M.A."/>
            <person name="Schwarz A."/>
            <person name="Canales C."/>
            <person name="Nancucheo I."/>
        </authorList>
    </citation>
    <scope>NUCLEOTIDE SEQUENCE [LARGE SCALE GENOMIC DNA]</scope>
    <source>
        <strain evidence="3 4">USS-CCA1</strain>
    </source>
</reference>
<dbReference type="PANTHER" id="PTHR30221">
    <property type="entry name" value="SMALL-CONDUCTANCE MECHANOSENSITIVE CHANNEL"/>
    <property type="match status" value="1"/>
</dbReference>
<evidence type="ECO:0000313" key="3">
    <source>
        <dbReference type="EMBL" id="MST33607.1"/>
    </source>
</evidence>
<feature type="transmembrane region" description="Helical" evidence="1">
    <location>
        <begin position="130"/>
        <end position="156"/>
    </location>
</feature>
<feature type="non-terminal residue" evidence="3">
    <location>
        <position position="177"/>
    </location>
</feature>
<comment type="caution">
    <text evidence="3">The sequence shown here is derived from an EMBL/GenBank/DDBJ whole genome shotgun (WGS) entry which is preliminary data.</text>
</comment>
<organism evidence="3 4">
    <name type="scientific">Acidiferrimicrobium australe</name>
    <dbReference type="NCBI Taxonomy" id="2664430"/>
    <lineage>
        <taxon>Bacteria</taxon>
        <taxon>Bacillati</taxon>
        <taxon>Actinomycetota</taxon>
        <taxon>Acidimicrobiia</taxon>
        <taxon>Acidimicrobiales</taxon>
        <taxon>Acidimicrobiaceae</taxon>
        <taxon>Acidiferrimicrobium</taxon>
    </lineage>
</organism>
<evidence type="ECO:0000259" key="2">
    <source>
        <dbReference type="Pfam" id="PF00924"/>
    </source>
</evidence>
<dbReference type="Gene3D" id="1.10.287.1260">
    <property type="match status" value="1"/>
</dbReference>
<sequence>MSLRRLGRAVMHGGDYDWGIGITAGVIALLALIGGSNFGRIADYGTVKIHHPTLRDVLVSAGSALTILVFGVIATVRISSAVGSSAFVRAMPSAAAAVRLFVSGVGYLICAFAMLAVLDVGVGKLLVGAGLAGVILGIAAQPSLGNVFAGLVLVFARPFTIGDHIRIRSGALGGIFD</sequence>
<proteinExistence type="predicted"/>
<keyword evidence="1" id="KW-0472">Membrane</keyword>
<dbReference type="EMBL" id="WJHE01000660">
    <property type="protein sequence ID" value="MST33607.1"/>
    <property type="molecule type" value="Genomic_DNA"/>
</dbReference>
<feature type="domain" description="Mechanosensitive ion channel MscS" evidence="2">
    <location>
        <begin position="144"/>
        <end position="168"/>
    </location>
</feature>
<gene>
    <name evidence="3" type="ORF">GHK86_12860</name>
</gene>
<dbReference type="InterPro" id="IPR045275">
    <property type="entry name" value="MscS_archaea/bacteria_type"/>
</dbReference>
<evidence type="ECO:0000256" key="1">
    <source>
        <dbReference type="SAM" id="Phobius"/>
    </source>
</evidence>
<keyword evidence="1" id="KW-1133">Transmembrane helix</keyword>
<dbReference type="Proteomes" id="UP000437736">
    <property type="component" value="Unassembled WGS sequence"/>
</dbReference>
<dbReference type="Pfam" id="PF00924">
    <property type="entry name" value="MS_channel_2nd"/>
    <property type="match status" value="1"/>
</dbReference>
<keyword evidence="1" id="KW-0812">Transmembrane</keyword>
<dbReference type="PANTHER" id="PTHR30221:SF1">
    <property type="entry name" value="SMALL-CONDUCTANCE MECHANOSENSITIVE CHANNEL"/>
    <property type="match status" value="1"/>
</dbReference>
<keyword evidence="4" id="KW-1185">Reference proteome</keyword>
<feature type="transmembrane region" description="Helical" evidence="1">
    <location>
        <begin position="20"/>
        <end position="38"/>
    </location>
</feature>
<name>A0ABW9QV74_9ACTN</name>
<accession>A0ABW9QV74</accession>
<feature type="transmembrane region" description="Helical" evidence="1">
    <location>
        <begin position="97"/>
        <end position="118"/>
    </location>
</feature>
<evidence type="ECO:0000313" key="4">
    <source>
        <dbReference type="Proteomes" id="UP000437736"/>
    </source>
</evidence>
<protein>
    <submittedName>
        <fullName evidence="3">Mechanosensitive ion channel</fullName>
    </submittedName>
</protein>